<dbReference type="InterPro" id="IPR016024">
    <property type="entry name" value="ARM-type_fold"/>
</dbReference>
<dbReference type="PATRIC" id="fig|28229.4.peg.82"/>
<gene>
    <name evidence="1" type="ORF">ND2E_1094</name>
</gene>
<dbReference type="InterPro" id="IPR011989">
    <property type="entry name" value="ARM-like"/>
</dbReference>
<sequence>MYVIFTHKYFLAIVAFFCGLLIERYLFAPEQIIHSDDEASSKYEIQPKQGVKLTNHKTISVLASHSNPLSEVNSKVNQKEEPVSDDTKPTNMFIASAVRLVDFSEDRLYEQPKLYWHNQLYLSESVEDKLTAIEELVNLQETYLLASGLGDDNIEVRSATIEGLKKIANNEAVQALGQALFSEQNTDVKNEIINALETLDYLDNALIFLNYTKRHSTEK</sequence>
<dbReference type="AlphaFoldDB" id="A0A099KZL4"/>
<name>A0A099KZL4_COLPS</name>
<comment type="caution">
    <text evidence="1">The sequence shown here is derived from an EMBL/GenBank/DDBJ whole genome shotgun (WGS) entry which is preliminary data.</text>
</comment>
<proteinExistence type="predicted"/>
<dbReference type="EMBL" id="JQED01000003">
    <property type="protein sequence ID" value="KGJ95312.1"/>
    <property type="molecule type" value="Genomic_DNA"/>
</dbReference>
<evidence type="ECO:0008006" key="3">
    <source>
        <dbReference type="Google" id="ProtNLM"/>
    </source>
</evidence>
<evidence type="ECO:0000313" key="2">
    <source>
        <dbReference type="Proteomes" id="UP000029843"/>
    </source>
</evidence>
<dbReference type="SUPFAM" id="SSF48371">
    <property type="entry name" value="ARM repeat"/>
    <property type="match status" value="1"/>
</dbReference>
<accession>A0A099KZL4</accession>
<evidence type="ECO:0000313" key="1">
    <source>
        <dbReference type="EMBL" id="KGJ95312.1"/>
    </source>
</evidence>
<reference evidence="1 2" key="1">
    <citation type="submission" date="2014-08" db="EMBL/GenBank/DDBJ databases">
        <title>Genomic and Phenotypic Diversity of Colwellia psychrerythraea strains from Disparate Marine Basins.</title>
        <authorList>
            <person name="Techtmann S.M."/>
            <person name="Stelling S.C."/>
            <person name="Utturkar S.M."/>
            <person name="Alshibli N."/>
            <person name="Harris A."/>
            <person name="Brown S.D."/>
            <person name="Hazen T.C."/>
        </authorList>
    </citation>
    <scope>NUCLEOTIDE SEQUENCE [LARGE SCALE GENOMIC DNA]</scope>
    <source>
        <strain evidence="1 2">ND2E</strain>
    </source>
</reference>
<protein>
    <recommendedName>
        <fullName evidence="3">HEAT repeat domain-containing protein</fullName>
    </recommendedName>
</protein>
<dbReference type="Proteomes" id="UP000029843">
    <property type="component" value="Unassembled WGS sequence"/>
</dbReference>
<dbReference type="Pfam" id="PF13646">
    <property type="entry name" value="HEAT_2"/>
    <property type="match status" value="1"/>
</dbReference>
<organism evidence="1 2">
    <name type="scientific">Colwellia psychrerythraea</name>
    <name type="common">Vibrio psychroerythus</name>
    <dbReference type="NCBI Taxonomy" id="28229"/>
    <lineage>
        <taxon>Bacteria</taxon>
        <taxon>Pseudomonadati</taxon>
        <taxon>Pseudomonadota</taxon>
        <taxon>Gammaproteobacteria</taxon>
        <taxon>Alteromonadales</taxon>
        <taxon>Colwelliaceae</taxon>
        <taxon>Colwellia</taxon>
    </lineage>
</organism>
<dbReference type="Gene3D" id="1.25.10.10">
    <property type="entry name" value="Leucine-rich Repeat Variant"/>
    <property type="match status" value="1"/>
</dbReference>
<dbReference type="RefSeq" id="WP_033091896.1">
    <property type="nucleotide sequence ID" value="NZ_JQED01000003.1"/>
</dbReference>